<name>A0A4Z1GYC9_9HELO</name>
<evidence type="ECO:0000313" key="3">
    <source>
        <dbReference type="Proteomes" id="UP000297814"/>
    </source>
</evidence>
<sequence length="184" mass="17859">MHQPTLLTLAVLLLPFSTLITGLETDSQAGSGSGSGSGTSTLTPAILPQAPLATISPTSASLAALTTPSSPPAAGILPLYPLSSLPASILPQSLPPVGNANILAASVPPSVIPAATNPATIDESSIPLNNAVQSAFGATPSEIGDETGDESGPVQFLGAAGRSTRVVGIGGLIGGLGVVGLLVL</sequence>
<organism evidence="2 3">
    <name type="scientific">Botrytis hyacinthi</name>
    <dbReference type="NCBI Taxonomy" id="278943"/>
    <lineage>
        <taxon>Eukaryota</taxon>
        <taxon>Fungi</taxon>
        <taxon>Dikarya</taxon>
        <taxon>Ascomycota</taxon>
        <taxon>Pezizomycotina</taxon>
        <taxon>Leotiomycetes</taxon>
        <taxon>Helotiales</taxon>
        <taxon>Sclerotiniaceae</taxon>
        <taxon>Botrytis</taxon>
    </lineage>
</organism>
<keyword evidence="3" id="KW-1185">Reference proteome</keyword>
<reference evidence="2 3" key="1">
    <citation type="submission" date="2017-12" db="EMBL/GenBank/DDBJ databases">
        <title>Comparative genomics of Botrytis spp.</title>
        <authorList>
            <person name="Valero-Jimenez C.A."/>
            <person name="Tapia P."/>
            <person name="Veloso J."/>
            <person name="Silva-Moreno E."/>
            <person name="Staats M."/>
            <person name="Valdes J.H."/>
            <person name="Van Kan J.A.L."/>
        </authorList>
    </citation>
    <scope>NUCLEOTIDE SEQUENCE [LARGE SCALE GENOMIC DNA]</scope>
    <source>
        <strain evidence="2 3">Bh0001</strain>
    </source>
</reference>
<dbReference type="Proteomes" id="UP000297814">
    <property type="component" value="Unassembled WGS sequence"/>
</dbReference>
<protein>
    <submittedName>
        <fullName evidence="2">Uncharacterized protein</fullName>
    </submittedName>
</protein>
<evidence type="ECO:0000313" key="2">
    <source>
        <dbReference type="EMBL" id="TGO40191.1"/>
    </source>
</evidence>
<feature type="chain" id="PRO_5021249345" evidence="1">
    <location>
        <begin position="23"/>
        <end position="184"/>
    </location>
</feature>
<keyword evidence="1" id="KW-0732">Signal</keyword>
<dbReference type="AlphaFoldDB" id="A0A4Z1GYC9"/>
<gene>
    <name evidence="2" type="ORF">BHYA_0041g00580</name>
</gene>
<comment type="caution">
    <text evidence="2">The sequence shown here is derived from an EMBL/GenBank/DDBJ whole genome shotgun (WGS) entry which is preliminary data.</text>
</comment>
<accession>A0A4Z1GYC9</accession>
<dbReference type="EMBL" id="PQXK01000041">
    <property type="protein sequence ID" value="TGO40191.1"/>
    <property type="molecule type" value="Genomic_DNA"/>
</dbReference>
<proteinExistence type="predicted"/>
<feature type="signal peptide" evidence="1">
    <location>
        <begin position="1"/>
        <end position="22"/>
    </location>
</feature>
<evidence type="ECO:0000256" key="1">
    <source>
        <dbReference type="SAM" id="SignalP"/>
    </source>
</evidence>